<keyword evidence="7" id="KW-0677">Repeat</keyword>
<keyword evidence="4" id="KW-0813">Transport</keyword>
<dbReference type="GO" id="GO:0046872">
    <property type="term" value="F:metal ion binding"/>
    <property type="evidence" value="ECO:0007669"/>
    <property type="project" value="UniProtKB-KW"/>
</dbReference>
<evidence type="ECO:0000256" key="11">
    <source>
        <dbReference type="ARBA" id="ARBA00023291"/>
    </source>
</evidence>
<dbReference type="AlphaFoldDB" id="A0A377D2Y2"/>
<keyword evidence="11" id="KW-0003">3Fe-4S</keyword>
<dbReference type="EMBL" id="UGED01000017">
    <property type="protein sequence ID" value="STM14713.1"/>
    <property type="molecule type" value="Genomic_DNA"/>
</dbReference>
<evidence type="ECO:0000256" key="2">
    <source>
        <dbReference type="ARBA" id="ARBA00001966"/>
    </source>
</evidence>
<evidence type="ECO:0000313" key="13">
    <source>
        <dbReference type="EMBL" id="STM14713.1"/>
    </source>
</evidence>
<dbReference type="InterPro" id="IPR029263">
    <property type="entry name" value="Nitr_red_bet_C"/>
</dbReference>
<dbReference type="Gene3D" id="1.10.3650.10">
    <property type="entry name" value="nitrate reductase domain like"/>
    <property type="match status" value="1"/>
</dbReference>
<accession>A0A377D2Y2</accession>
<dbReference type="Pfam" id="PF14711">
    <property type="entry name" value="Nitr_red_bet_C"/>
    <property type="match status" value="1"/>
</dbReference>
<dbReference type="EC" id="1.7.99.4" evidence="13"/>
<dbReference type="PANTHER" id="PTHR43518:SF1">
    <property type="entry name" value="RESPIRATORY NITRATE REDUCTASE 1 BETA CHAIN"/>
    <property type="match status" value="1"/>
</dbReference>
<comment type="cofactor">
    <cofactor evidence="2">
        <name>[4Fe-4S] cluster</name>
        <dbReference type="ChEBI" id="CHEBI:49883"/>
    </cofactor>
</comment>
<comment type="cofactor">
    <cofactor evidence="1">
        <name>[3Fe-4S] cluster</name>
        <dbReference type="ChEBI" id="CHEBI:21137"/>
    </cofactor>
</comment>
<evidence type="ECO:0000256" key="6">
    <source>
        <dbReference type="ARBA" id="ARBA00022723"/>
    </source>
</evidence>
<dbReference type="GO" id="GO:0009061">
    <property type="term" value="P:anaerobic respiration"/>
    <property type="evidence" value="ECO:0007669"/>
    <property type="project" value="TreeGrafter"/>
</dbReference>
<dbReference type="PANTHER" id="PTHR43518">
    <property type="entry name" value="NITRATE REDUCTASE BETA SUBUNIT"/>
    <property type="match status" value="1"/>
</dbReference>
<dbReference type="SUPFAM" id="SSF54862">
    <property type="entry name" value="4Fe-4S ferredoxins"/>
    <property type="match status" value="1"/>
</dbReference>
<proteinExistence type="predicted"/>
<gene>
    <name evidence="13" type="primary">narH_3</name>
    <name evidence="13" type="ORF">NCTC9962_06112</name>
</gene>
<keyword evidence="6" id="KW-0479">Metal-binding</keyword>
<evidence type="ECO:0000313" key="14">
    <source>
        <dbReference type="Proteomes" id="UP000254052"/>
    </source>
</evidence>
<evidence type="ECO:0000256" key="8">
    <source>
        <dbReference type="ARBA" id="ARBA00022982"/>
    </source>
</evidence>
<name>A0A377D2Y2_ECOLX</name>
<sequence length="126" mass="14468">MIPKPVLRALKRMLAMRHYKRAETVDGKVDTRALEEVGLTEAQAQEMYRYLAIANYEIALWCRVVIVNWHGKPSRRKMAAGFTFGDGCHGSDTKFNLFNSRRIDAIDVTSKRSRIHDRTRDCIASP</sequence>
<evidence type="ECO:0000256" key="9">
    <source>
        <dbReference type="ARBA" id="ARBA00023004"/>
    </source>
</evidence>
<reference evidence="13 14" key="1">
    <citation type="submission" date="2018-06" db="EMBL/GenBank/DDBJ databases">
        <authorList>
            <consortium name="Pathogen Informatics"/>
            <person name="Doyle S."/>
        </authorList>
    </citation>
    <scope>NUCLEOTIDE SEQUENCE [LARGE SCALE GENOMIC DNA]</scope>
    <source>
        <strain evidence="13 14">NCTC9962</strain>
    </source>
</reference>
<dbReference type="GO" id="GO:0051539">
    <property type="term" value="F:4 iron, 4 sulfur cluster binding"/>
    <property type="evidence" value="ECO:0007669"/>
    <property type="project" value="UniProtKB-KW"/>
</dbReference>
<dbReference type="Proteomes" id="UP000254052">
    <property type="component" value="Unassembled WGS sequence"/>
</dbReference>
<keyword evidence="5" id="KW-0004">4Fe-4S</keyword>
<keyword evidence="10" id="KW-0411">Iron-sulfur</keyword>
<evidence type="ECO:0000256" key="4">
    <source>
        <dbReference type="ARBA" id="ARBA00022448"/>
    </source>
</evidence>
<evidence type="ECO:0000256" key="10">
    <source>
        <dbReference type="ARBA" id="ARBA00023014"/>
    </source>
</evidence>
<organism evidence="13 14">
    <name type="scientific">Escherichia coli</name>
    <dbReference type="NCBI Taxonomy" id="562"/>
    <lineage>
        <taxon>Bacteria</taxon>
        <taxon>Pseudomonadati</taxon>
        <taxon>Pseudomonadota</taxon>
        <taxon>Gammaproteobacteria</taxon>
        <taxon>Enterobacterales</taxon>
        <taxon>Enterobacteriaceae</taxon>
        <taxon>Escherichia</taxon>
    </lineage>
</organism>
<evidence type="ECO:0000256" key="3">
    <source>
        <dbReference type="ARBA" id="ARBA00004196"/>
    </source>
</evidence>
<evidence type="ECO:0000256" key="5">
    <source>
        <dbReference type="ARBA" id="ARBA00022485"/>
    </source>
</evidence>
<dbReference type="GO" id="GO:0009055">
    <property type="term" value="F:electron transfer activity"/>
    <property type="evidence" value="ECO:0007669"/>
    <property type="project" value="TreeGrafter"/>
</dbReference>
<comment type="subcellular location">
    <subcellularLocation>
        <location evidence="3">Cell envelope</location>
    </subcellularLocation>
</comment>
<keyword evidence="8" id="KW-0249">Electron transport</keyword>
<dbReference type="GO" id="GO:0051538">
    <property type="term" value="F:3 iron, 4 sulfur cluster binding"/>
    <property type="evidence" value="ECO:0007669"/>
    <property type="project" value="UniProtKB-KW"/>
</dbReference>
<evidence type="ECO:0000256" key="7">
    <source>
        <dbReference type="ARBA" id="ARBA00022737"/>
    </source>
</evidence>
<evidence type="ECO:0000259" key="12">
    <source>
        <dbReference type="Pfam" id="PF14711"/>
    </source>
</evidence>
<dbReference type="InterPro" id="IPR038262">
    <property type="entry name" value="Nitr_red_bet_C_sf"/>
</dbReference>
<evidence type="ECO:0000256" key="1">
    <source>
        <dbReference type="ARBA" id="ARBA00001927"/>
    </source>
</evidence>
<dbReference type="GO" id="GO:0016491">
    <property type="term" value="F:oxidoreductase activity"/>
    <property type="evidence" value="ECO:0007669"/>
    <property type="project" value="UniProtKB-KW"/>
</dbReference>
<feature type="domain" description="Respiratory nitrate reductase beta C-terminal" evidence="12">
    <location>
        <begin position="4"/>
        <end position="41"/>
    </location>
</feature>
<keyword evidence="13" id="KW-0560">Oxidoreductase</keyword>
<dbReference type="GO" id="GO:0016020">
    <property type="term" value="C:membrane"/>
    <property type="evidence" value="ECO:0007669"/>
    <property type="project" value="TreeGrafter"/>
</dbReference>
<keyword evidence="9" id="KW-0408">Iron</keyword>
<dbReference type="GO" id="GO:0030313">
    <property type="term" value="C:cell envelope"/>
    <property type="evidence" value="ECO:0007669"/>
    <property type="project" value="UniProtKB-SubCell"/>
</dbReference>
<protein>
    <submittedName>
        <fullName evidence="13">Respiratory nitrate reductase 1 subunit beta</fullName>
        <ecNumber evidence="13">1.7.99.4</ecNumber>
    </submittedName>
</protein>